<dbReference type="GO" id="GO:0008757">
    <property type="term" value="F:S-adenosylmethionine-dependent methyltransferase activity"/>
    <property type="evidence" value="ECO:0007669"/>
    <property type="project" value="InterPro"/>
</dbReference>
<dbReference type="SUPFAM" id="SSF53335">
    <property type="entry name" value="S-adenosyl-L-methionine-dependent methyltransferases"/>
    <property type="match status" value="1"/>
</dbReference>
<dbReference type="InterPro" id="IPR029063">
    <property type="entry name" value="SAM-dependent_MTases_sf"/>
</dbReference>
<organism evidence="2 3">
    <name type="scientific">Reticulomyxa filosa</name>
    <dbReference type="NCBI Taxonomy" id="46433"/>
    <lineage>
        <taxon>Eukaryota</taxon>
        <taxon>Sar</taxon>
        <taxon>Rhizaria</taxon>
        <taxon>Retaria</taxon>
        <taxon>Foraminifera</taxon>
        <taxon>Monothalamids</taxon>
        <taxon>Reticulomyxidae</taxon>
        <taxon>Reticulomyxa</taxon>
    </lineage>
</organism>
<keyword evidence="2" id="KW-0808">Transferase</keyword>
<keyword evidence="2" id="KW-0489">Methyltransferase</keyword>
<dbReference type="OrthoDB" id="506498at2759"/>
<reference evidence="2 3" key="1">
    <citation type="journal article" date="2013" name="Curr. Biol.">
        <title>The Genome of the Foraminiferan Reticulomyxa filosa.</title>
        <authorList>
            <person name="Glockner G."/>
            <person name="Hulsmann N."/>
            <person name="Schleicher M."/>
            <person name="Noegel A.A."/>
            <person name="Eichinger L."/>
            <person name="Gallinger C."/>
            <person name="Pawlowski J."/>
            <person name="Sierra R."/>
            <person name="Euteneuer U."/>
            <person name="Pillet L."/>
            <person name="Moustafa A."/>
            <person name="Platzer M."/>
            <person name="Groth M."/>
            <person name="Szafranski K."/>
            <person name="Schliwa M."/>
        </authorList>
    </citation>
    <scope>NUCLEOTIDE SEQUENCE [LARGE SCALE GENOMIC DNA]</scope>
</reference>
<dbReference type="Pfam" id="PF08241">
    <property type="entry name" value="Methyltransf_11"/>
    <property type="match status" value="1"/>
</dbReference>
<name>X6MYB3_RETFI</name>
<protein>
    <submittedName>
        <fullName evidence="2">Type 12 methyltransferase</fullName>
    </submittedName>
</protein>
<dbReference type="PANTHER" id="PTHR43861">
    <property type="entry name" value="TRANS-ACONITATE 2-METHYLTRANSFERASE-RELATED"/>
    <property type="match status" value="1"/>
</dbReference>
<dbReference type="InterPro" id="IPR013216">
    <property type="entry name" value="Methyltransf_11"/>
</dbReference>
<sequence length="192" mass="22255">MLVRSFKIFSERLRSTSKFVFCRQQAHMQTQTKETSYESYTRVSQDYDKYRRVVGVDVIENAVYTLCRLHQLQADKYGGFESLQILDAGCGTGNYLQMLNGRGYKNLFGIDINDGMFTSCSKKFESNAHVHLIKGSLLDLGKYFDCNSMDIVMANQVIHHLDTGKTRENDFKNIRQFFSNVYHILRPGGYFY</sequence>
<accession>X6MYB3</accession>
<dbReference type="CDD" id="cd02440">
    <property type="entry name" value="AdoMet_MTases"/>
    <property type="match status" value="1"/>
</dbReference>
<feature type="domain" description="Methyltransferase type 11" evidence="1">
    <location>
        <begin position="86"/>
        <end position="192"/>
    </location>
</feature>
<evidence type="ECO:0000313" key="3">
    <source>
        <dbReference type="Proteomes" id="UP000023152"/>
    </source>
</evidence>
<dbReference type="EMBL" id="ASPP01014644">
    <property type="protein sequence ID" value="ETO18623.1"/>
    <property type="molecule type" value="Genomic_DNA"/>
</dbReference>
<evidence type="ECO:0000259" key="1">
    <source>
        <dbReference type="Pfam" id="PF08241"/>
    </source>
</evidence>
<dbReference type="GO" id="GO:0032259">
    <property type="term" value="P:methylation"/>
    <property type="evidence" value="ECO:0007669"/>
    <property type="project" value="UniProtKB-KW"/>
</dbReference>
<evidence type="ECO:0000313" key="2">
    <source>
        <dbReference type="EMBL" id="ETO18623.1"/>
    </source>
</evidence>
<dbReference type="Gene3D" id="3.40.50.150">
    <property type="entry name" value="Vaccinia Virus protein VP39"/>
    <property type="match status" value="1"/>
</dbReference>
<gene>
    <name evidence="2" type="ORF">RFI_18640</name>
</gene>
<comment type="caution">
    <text evidence="2">The sequence shown here is derived from an EMBL/GenBank/DDBJ whole genome shotgun (WGS) entry which is preliminary data.</text>
</comment>
<proteinExistence type="predicted"/>
<dbReference type="Proteomes" id="UP000023152">
    <property type="component" value="Unassembled WGS sequence"/>
</dbReference>
<keyword evidence="3" id="KW-1185">Reference proteome</keyword>
<dbReference type="AlphaFoldDB" id="X6MYB3"/>